<organism evidence="3 4">
    <name type="scientific">Eubacterium ramulus</name>
    <dbReference type="NCBI Taxonomy" id="39490"/>
    <lineage>
        <taxon>Bacteria</taxon>
        <taxon>Bacillati</taxon>
        <taxon>Bacillota</taxon>
        <taxon>Clostridia</taxon>
        <taxon>Eubacteriales</taxon>
        <taxon>Eubacteriaceae</taxon>
        <taxon>Eubacterium</taxon>
    </lineage>
</organism>
<dbReference type="EMBL" id="WKRA01000040">
    <property type="protein sequence ID" value="MSD17359.1"/>
    <property type="molecule type" value="Genomic_DNA"/>
</dbReference>
<gene>
    <name evidence="3" type="ORF">GKE72_15120</name>
</gene>
<proteinExistence type="predicted"/>
<dbReference type="InterPro" id="IPR025580">
    <property type="entry name" value="Gp46"/>
</dbReference>
<dbReference type="Proteomes" id="UP000431304">
    <property type="component" value="Unassembled WGS sequence"/>
</dbReference>
<evidence type="ECO:0000313" key="4">
    <source>
        <dbReference type="Proteomes" id="UP000431304"/>
    </source>
</evidence>
<keyword evidence="1" id="KW-0175">Coiled coil</keyword>
<dbReference type="AlphaFoldDB" id="A0A844E3Z9"/>
<dbReference type="Pfam" id="PF14265">
    <property type="entry name" value="DUF4355"/>
    <property type="match status" value="1"/>
</dbReference>
<evidence type="ECO:0000256" key="1">
    <source>
        <dbReference type="SAM" id="Coils"/>
    </source>
</evidence>
<evidence type="ECO:0000313" key="3">
    <source>
        <dbReference type="EMBL" id="MSD17359.1"/>
    </source>
</evidence>
<feature type="compositionally biased region" description="Basic and acidic residues" evidence="2">
    <location>
        <begin position="138"/>
        <end position="148"/>
    </location>
</feature>
<name>A0A844E3Z9_EUBRA</name>
<protein>
    <submittedName>
        <fullName evidence="3">DUF4355 domain-containing protein</fullName>
    </submittedName>
</protein>
<feature type="coiled-coil region" evidence="1">
    <location>
        <begin position="56"/>
        <end position="90"/>
    </location>
</feature>
<evidence type="ECO:0000256" key="2">
    <source>
        <dbReference type="SAM" id="MobiDB-lite"/>
    </source>
</evidence>
<reference evidence="3 4" key="1">
    <citation type="journal article" date="2019" name="Nat. Med.">
        <title>A library of human gut bacterial isolates paired with longitudinal multiomics data enables mechanistic microbiome research.</title>
        <authorList>
            <person name="Poyet M."/>
            <person name="Groussin M."/>
            <person name="Gibbons S.M."/>
            <person name="Avila-Pacheco J."/>
            <person name="Jiang X."/>
            <person name="Kearney S.M."/>
            <person name="Perrotta A.R."/>
            <person name="Berdy B."/>
            <person name="Zhao S."/>
            <person name="Lieberman T.D."/>
            <person name="Swanson P.K."/>
            <person name="Smith M."/>
            <person name="Roesemann S."/>
            <person name="Alexander J.E."/>
            <person name="Rich S.A."/>
            <person name="Livny J."/>
            <person name="Vlamakis H."/>
            <person name="Clish C."/>
            <person name="Bullock K."/>
            <person name="Deik A."/>
            <person name="Scott J."/>
            <person name="Pierce K.A."/>
            <person name="Xavier R.J."/>
            <person name="Alm E.J."/>
        </authorList>
    </citation>
    <scope>NUCLEOTIDE SEQUENCE [LARGE SCALE GENOMIC DNA]</scope>
    <source>
        <strain evidence="3 4">BIOML-A3</strain>
    </source>
</reference>
<accession>A0A844E3Z9</accession>
<feature type="region of interest" description="Disordered" evidence="2">
    <location>
        <begin position="123"/>
        <end position="159"/>
    </location>
</feature>
<comment type="caution">
    <text evidence="3">The sequence shown here is derived from an EMBL/GenBank/DDBJ whole genome shotgun (WGS) entry which is preliminary data.</text>
</comment>
<dbReference type="RefSeq" id="WP_154315171.1">
    <property type="nucleotide sequence ID" value="NZ_WKRA01000040.1"/>
</dbReference>
<feature type="region of interest" description="Disordered" evidence="2">
    <location>
        <begin position="1"/>
        <end position="20"/>
    </location>
</feature>
<sequence>MADINENGTAGAGTEEKKFTQADVDAIIEGRLAREKQKYADYEDLKEKAGKYEVLKNSSKTEAEKTAEQIADLQKQLEGLTKEKTVSQARSKVAAEMKVPVELLTGEDEETCKKQAKAILNFAKPTNYPGTRSNNKPHTNESHADDGMRAFAQQLFGGK</sequence>
<feature type="compositionally biased region" description="Polar residues" evidence="2">
    <location>
        <begin position="128"/>
        <end position="137"/>
    </location>
</feature>